<accession>A0AAV7CD43</accession>
<comment type="subunit">
    <text evidence="2">Binds calmodulin. Interacts with NDUFAF3.</text>
</comment>
<evidence type="ECO:0000256" key="3">
    <source>
        <dbReference type="ARBA" id="ARBA00021777"/>
    </source>
</evidence>
<evidence type="ECO:0000313" key="6">
    <source>
        <dbReference type="Proteomes" id="UP000824782"/>
    </source>
</evidence>
<comment type="caution">
    <text evidence="5">The sequence shown here is derived from an EMBL/GenBank/DDBJ whole genome shotgun (WGS) entry which is preliminary data.</text>
</comment>
<gene>
    <name evidence="5" type="ORF">GDO81_007983</name>
</gene>
<organism evidence="5 6">
    <name type="scientific">Engystomops pustulosus</name>
    <name type="common">Tungara frog</name>
    <name type="synonym">Physalaemus pustulosus</name>
    <dbReference type="NCBI Taxonomy" id="76066"/>
    <lineage>
        <taxon>Eukaryota</taxon>
        <taxon>Metazoa</taxon>
        <taxon>Chordata</taxon>
        <taxon>Craniata</taxon>
        <taxon>Vertebrata</taxon>
        <taxon>Euteleostomi</taxon>
        <taxon>Amphibia</taxon>
        <taxon>Batrachia</taxon>
        <taxon>Anura</taxon>
        <taxon>Neobatrachia</taxon>
        <taxon>Hyloidea</taxon>
        <taxon>Leptodactylidae</taxon>
        <taxon>Leiuperinae</taxon>
        <taxon>Engystomops</taxon>
    </lineage>
</organism>
<dbReference type="InterPro" id="IPR009622">
    <property type="entry name" value="NDUFAF4"/>
</dbReference>
<dbReference type="GO" id="GO:0005739">
    <property type="term" value="C:mitochondrion"/>
    <property type="evidence" value="ECO:0007669"/>
    <property type="project" value="TreeGrafter"/>
</dbReference>
<protein>
    <recommendedName>
        <fullName evidence="3">NADH dehydrogenase [ubiquinone] 1 alpha subcomplex assembly factor 4</fullName>
    </recommendedName>
</protein>
<dbReference type="AlphaFoldDB" id="A0AAV7CD43"/>
<reference evidence="5" key="1">
    <citation type="thesis" date="2020" institute="ProQuest LLC" country="789 East Eisenhower Parkway, Ann Arbor, MI, USA">
        <title>Comparative Genomics and Chromosome Evolution.</title>
        <authorList>
            <person name="Mudd A.B."/>
        </authorList>
    </citation>
    <scope>NUCLEOTIDE SEQUENCE</scope>
    <source>
        <strain evidence="5">237g6f4</strain>
        <tissue evidence="5">Blood</tissue>
    </source>
</reference>
<evidence type="ECO:0000256" key="4">
    <source>
        <dbReference type="SAM" id="MobiDB-lite"/>
    </source>
</evidence>
<dbReference type="Pfam" id="PF06784">
    <property type="entry name" value="UPF0240"/>
    <property type="match status" value="1"/>
</dbReference>
<name>A0AAV7CD43_ENGPU</name>
<sequence length="168" mass="17808">MHNDCAQPWRCSVVSASSVSTNISAGGGNRKASPLPAASHSRAGSSVRCAGHAAVDMGANIVRAFRNFNVESRAHRLIGRDKPSAAPLHPGTKEALQAATSNHPDIQEKIHKKDSQLLSHLKDVYVDSRDPTPLVNVGRIVAGLGAFGVCPYIVVQLAFSIQPRCSHS</sequence>
<dbReference type="GO" id="GO:0032981">
    <property type="term" value="P:mitochondrial respiratory chain complex I assembly"/>
    <property type="evidence" value="ECO:0007669"/>
    <property type="project" value="InterPro"/>
</dbReference>
<feature type="region of interest" description="Disordered" evidence="4">
    <location>
        <begin position="20"/>
        <end position="42"/>
    </location>
</feature>
<dbReference type="PANTHER" id="PTHR13338:SF4">
    <property type="entry name" value="NADH DEHYDROGENASE [UBIQUINONE] 1 ALPHA SUBCOMPLEX ASSEMBLY FACTOR 4"/>
    <property type="match status" value="1"/>
</dbReference>
<comment type="similarity">
    <text evidence="1">Belongs to the NDUFAF4 family.</text>
</comment>
<evidence type="ECO:0000313" key="5">
    <source>
        <dbReference type="EMBL" id="KAG8582272.1"/>
    </source>
</evidence>
<keyword evidence="6" id="KW-1185">Reference proteome</keyword>
<dbReference type="PANTHER" id="PTHR13338">
    <property type="entry name" value="UPF0240 PROTEIN"/>
    <property type="match status" value="1"/>
</dbReference>
<dbReference type="EMBL" id="WNYA01000003">
    <property type="protein sequence ID" value="KAG8582272.1"/>
    <property type="molecule type" value="Genomic_DNA"/>
</dbReference>
<evidence type="ECO:0000256" key="2">
    <source>
        <dbReference type="ARBA" id="ARBA00011265"/>
    </source>
</evidence>
<evidence type="ECO:0000256" key="1">
    <source>
        <dbReference type="ARBA" id="ARBA00010698"/>
    </source>
</evidence>
<dbReference type="Proteomes" id="UP000824782">
    <property type="component" value="Unassembled WGS sequence"/>
</dbReference>
<proteinExistence type="inferred from homology"/>